<keyword evidence="2" id="KW-1185">Reference proteome</keyword>
<evidence type="ECO:0000313" key="1">
    <source>
        <dbReference type="EMBL" id="OZG56502.1"/>
    </source>
</evidence>
<gene>
    <name evidence="1" type="ORF">AEAE_0990</name>
</gene>
<dbReference type="PROSITE" id="PS51257">
    <property type="entry name" value="PROKAR_LIPOPROTEIN"/>
    <property type="match status" value="1"/>
</dbReference>
<reference evidence="1 2" key="1">
    <citation type="journal article" date="2017" name="BMC Genomics">
        <title>Comparative genomic and phylogenomic analyses of the Bifidobacteriaceae family.</title>
        <authorList>
            <person name="Lugli G.A."/>
            <person name="Milani C."/>
            <person name="Turroni F."/>
            <person name="Duranti S."/>
            <person name="Mancabelli L."/>
            <person name="Mangifesta M."/>
            <person name="Ferrario C."/>
            <person name="Modesto M."/>
            <person name="Mattarelli P."/>
            <person name="Jiri K."/>
            <person name="van Sinderen D."/>
            <person name="Ventura M."/>
        </authorList>
    </citation>
    <scope>NUCLEOTIDE SEQUENCE [LARGE SCALE GENOMIC DNA]</scope>
    <source>
        <strain evidence="1 2">LMG 21773</strain>
    </source>
</reference>
<evidence type="ECO:0000313" key="2">
    <source>
        <dbReference type="Proteomes" id="UP000228976"/>
    </source>
</evidence>
<dbReference type="EMBL" id="MWWU01000002">
    <property type="protein sequence ID" value="OZG56502.1"/>
    <property type="molecule type" value="Genomic_DNA"/>
</dbReference>
<evidence type="ECO:0008006" key="3">
    <source>
        <dbReference type="Google" id="ProtNLM"/>
    </source>
</evidence>
<organism evidence="1 2">
    <name type="scientific">Aeriscardovia aeriphila</name>
    <dbReference type="NCBI Taxonomy" id="218139"/>
    <lineage>
        <taxon>Bacteria</taxon>
        <taxon>Bacillati</taxon>
        <taxon>Actinomycetota</taxon>
        <taxon>Actinomycetes</taxon>
        <taxon>Bifidobacteriales</taxon>
        <taxon>Bifidobacteriaceae</taxon>
        <taxon>Aeriscardovia</taxon>
    </lineage>
</organism>
<comment type="caution">
    <text evidence="1">The sequence shown here is derived from an EMBL/GenBank/DDBJ whole genome shotgun (WGS) entry which is preliminary data.</text>
</comment>
<sequence>MTSNIVRTVGSGVLSVLVCVSLLGCGSSASQTHEEKIATPRVGLSMEDSRYHFLRERSYASLEELTDDSPLIVVGKVEQQETALDVDNYHYVTLSTVNVISTLKGKPATEGSITVRQTGENDPIILKQNEVIMLFLNPVADPNRPEDKAVFGDQYAVRGVTAGIYSLSNKRTFTTLMRTTSNNNRSDSSVSFERMFNTEIDQLPDEVDISQVLSTIQQH</sequence>
<accession>A0A261FBJ9</accession>
<dbReference type="Proteomes" id="UP000228976">
    <property type="component" value="Unassembled WGS sequence"/>
</dbReference>
<dbReference type="AlphaFoldDB" id="A0A261FBJ9"/>
<proteinExistence type="predicted"/>
<protein>
    <recommendedName>
        <fullName evidence="3">Lipoprotein</fullName>
    </recommendedName>
</protein>
<name>A0A261FBJ9_9BIFI</name>